<reference evidence="8" key="1">
    <citation type="submission" date="2016-10" db="EMBL/GenBank/DDBJ databases">
        <authorList>
            <person name="Varghese N."/>
            <person name="Submissions S."/>
        </authorList>
    </citation>
    <scope>NUCLEOTIDE SEQUENCE [LARGE SCALE GENOMIC DNA]</scope>
    <source>
        <strain evidence="8">DSM 21368</strain>
    </source>
</reference>
<evidence type="ECO:0000256" key="6">
    <source>
        <dbReference type="RuleBase" id="RU004466"/>
    </source>
</evidence>
<dbReference type="CDD" id="cd00685">
    <property type="entry name" value="Trans_IPPS_HT"/>
    <property type="match status" value="1"/>
</dbReference>
<dbReference type="SFLD" id="SFLDG01017">
    <property type="entry name" value="Polyprenyl_Transferase_Like"/>
    <property type="match status" value="1"/>
</dbReference>
<organism evidence="7 8">
    <name type="scientific">Ruania alba</name>
    <dbReference type="NCBI Taxonomy" id="648782"/>
    <lineage>
        <taxon>Bacteria</taxon>
        <taxon>Bacillati</taxon>
        <taxon>Actinomycetota</taxon>
        <taxon>Actinomycetes</taxon>
        <taxon>Micrococcales</taxon>
        <taxon>Ruaniaceae</taxon>
        <taxon>Ruania</taxon>
    </lineage>
</organism>
<keyword evidence="8" id="KW-1185">Reference proteome</keyword>
<dbReference type="PROSITE" id="PS00444">
    <property type="entry name" value="POLYPRENYL_SYNTHASE_2"/>
    <property type="match status" value="1"/>
</dbReference>
<proteinExistence type="inferred from homology"/>
<dbReference type="STRING" id="648782.SAMN04488554_0228"/>
<comment type="similarity">
    <text evidence="2 6">Belongs to the FPP/GGPP synthase family.</text>
</comment>
<dbReference type="OrthoDB" id="4497239at2"/>
<dbReference type="InterPro" id="IPR008949">
    <property type="entry name" value="Isoprenoid_synthase_dom_sf"/>
</dbReference>
<dbReference type="InterPro" id="IPR033749">
    <property type="entry name" value="Polyprenyl_synt_CS"/>
</dbReference>
<sequence length="334" mass="35323">MTSSLPTLGDTELESRLATDLDEVERRLVAAARHSESIVDETSRHLLAAGGKRIRPVLVLLTSQFGSGVNESVLQSAVATELTHLATLYHDDVMDSAPLRRGAPSAHEVWGNSVAILTGDLLFARASKLVSDLGPRAVRVQAEAFERLVMGQLHETLGPGDGEDPIPHYLQVLADKTGSLIAAAACYGTMLSGAEESAQQAVIAYGEKVGVAFQLADDVIDLISDAETTGKTPGTDLREGVATMPVLLLRARAAAGTLDASGEQLLADLDGDLSSDDALADVLSRLRAHDVLDEAREMARRWSADAVAELTPLPESASRDALEVFAGLLVDRMA</sequence>
<dbReference type="SFLD" id="SFLDS00005">
    <property type="entry name" value="Isoprenoid_Synthase_Type_I"/>
    <property type="match status" value="1"/>
</dbReference>
<evidence type="ECO:0000256" key="1">
    <source>
        <dbReference type="ARBA" id="ARBA00001946"/>
    </source>
</evidence>
<dbReference type="SUPFAM" id="SSF48576">
    <property type="entry name" value="Terpenoid synthases"/>
    <property type="match status" value="1"/>
</dbReference>
<dbReference type="Pfam" id="PF00348">
    <property type="entry name" value="polyprenyl_synt"/>
    <property type="match status" value="1"/>
</dbReference>
<keyword evidence="3 6" id="KW-0808">Transferase</keyword>
<dbReference type="AlphaFoldDB" id="A0A1H5BZ00"/>
<dbReference type="Proteomes" id="UP000199220">
    <property type="component" value="Unassembled WGS sequence"/>
</dbReference>
<dbReference type="GO" id="GO:0008299">
    <property type="term" value="P:isoprenoid biosynthetic process"/>
    <property type="evidence" value="ECO:0007669"/>
    <property type="project" value="InterPro"/>
</dbReference>
<comment type="cofactor">
    <cofactor evidence="1">
        <name>Mg(2+)</name>
        <dbReference type="ChEBI" id="CHEBI:18420"/>
    </cofactor>
</comment>
<evidence type="ECO:0000256" key="3">
    <source>
        <dbReference type="ARBA" id="ARBA00022679"/>
    </source>
</evidence>
<keyword evidence="5" id="KW-0460">Magnesium</keyword>
<dbReference type="InterPro" id="IPR000092">
    <property type="entry name" value="Polyprenyl_synt"/>
</dbReference>
<evidence type="ECO:0000256" key="5">
    <source>
        <dbReference type="ARBA" id="ARBA00022842"/>
    </source>
</evidence>
<name>A0A1H5BZ00_9MICO</name>
<keyword evidence="4" id="KW-0479">Metal-binding</keyword>
<dbReference type="PANTHER" id="PTHR12001:SF69">
    <property type="entry name" value="ALL TRANS-POLYPRENYL-DIPHOSPHATE SYNTHASE PDSS1"/>
    <property type="match status" value="1"/>
</dbReference>
<evidence type="ECO:0000313" key="7">
    <source>
        <dbReference type="EMBL" id="SED59605.1"/>
    </source>
</evidence>
<evidence type="ECO:0000256" key="2">
    <source>
        <dbReference type="ARBA" id="ARBA00006706"/>
    </source>
</evidence>
<dbReference type="PANTHER" id="PTHR12001">
    <property type="entry name" value="GERANYLGERANYL PYROPHOSPHATE SYNTHASE"/>
    <property type="match status" value="1"/>
</dbReference>
<dbReference type="RefSeq" id="WP_089771317.1">
    <property type="nucleotide sequence ID" value="NZ_FNTX01000001.1"/>
</dbReference>
<accession>A0A1H5BZ00</accession>
<dbReference type="EMBL" id="FNTX01000001">
    <property type="protein sequence ID" value="SED59605.1"/>
    <property type="molecule type" value="Genomic_DNA"/>
</dbReference>
<evidence type="ECO:0000256" key="4">
    <source>
        <dbReference type="ARBA" id="ARBA00022723"/>
    </source>
</evidence>
<dbReference type="Gene3D" id="1.10.600.10">
    <property type="entry name" value="Farnesyl Diphosphate Synthase"/>
    <property type="match status" value="1"/>
</dbReference>
<dbReference type="GO" id="GO:0046872">
    <property type="term" value="F:metal ion binding"/>
    <property type="evidence" value="ECO:0007669"/>
    <property type="project" value="UniProtKB-KW"/>
</dbReference>
<evidence type="ECO:0000313" key="8">
    <source>
        <dbReference type="Proteomes" id="UP000199220"/>
    </source>
</evidence>
<gene>
    <name evidence="7" type="ORF">SAMN04488554_0228</name>
</gene>
<protein>
    <submittedName>
        <fullName evidence="7">Heptaprenyl diphosphate synthase</fullName>
    </submittedName>
</protein>
<dbReference type="GO" id="GO:0004659">
    <property type="term" value="F:prenyltransferase activity"/>
    <property type="evidence" value="ECO:0007669"/>
    <property type="project" value="InterPro"/>
</dbReference>